<keyword evidence="6 9" id="KW-1133">Transmembrane helix</keyword>
<keyword evidence="3" id="KW-1003">Cell membrane</keyword>
<dbReference type="Proteomes" id="UP000547011">
    <property type="component" value="Unassembled WGS sequence"/>
</dbReference>
<comment type="similarity">
    <text evidence="8 9">Belongs to the TRAP transporter small permease family.</text>
</comment>
<dbReference type="InterPro" id="IPR055348">
    <property type="entry name" value="DctQ"/>
</dbReference>
<keyword evidence="2 9" id="KW-0813">Transport</keyword>
<feature type="transmembrane region" description="Helical" evidence="9">
    <location>
        <begin position="88"/>
        <end position="110"/>
    </location>
</feature>
<evidence type="ECO:0000313" key="11">
    <source>
        <dbReference type="EMBL" id="MBB4052114.1"/>
    </source>
</evidence>
<dbReference type="AlphaFoldDB" id="A0A7W6IM34"/>
<proteinExistence type="inferred from homology"/>
<comment type="caution">
    <text evidence="11">The sequence shown here is derived from an EMBL/GenBank/DDBJ whole genome shotgun (WGS) entry which is preliminary data.</text>
</comment>
<feature type="domain" description="Tripartite ATP-independent periplasmic transporters DctQ component" evidence="10">
    <location>
        <begin position="26"/>
        <end position="147"/>
    </location>
</feature>
<evidence type="ECO:0000256" key="5">
    <source>
        <dbReference type="ARBA" id="ARBA00022692"/>
    </source>
</evidence>
<keyword evidence="4 9" id="KW-0997">Cell inner membrane</keyword>
<evidence type="ECO:0000256" key="3">
    <source>
        <dbReference type="ARBA" id="ARBA00022475"/>
    </source>
</evidence>
<evidence type="ECO:0000256" key="9">
    <source>
        <dbReference type="RuleBase" id="RU369079"/>
    </source>
</evidence>
<accession>A0A7W6IM34</accession>
<evidence type="ECO:0000256" key="1">
    <source>
        <dbReference type="ARBA" id="ARBA00004429"/>
    </source>
</evidence>
<evidence type="ECO:0000259" key="10">
    <source>
        <dbReference type="Pfam" id="PF04290"/>
    </source>
</evidence>
<evidence type="ECO:0000256" key="2">
    <source>
        <dbReference type="ARBA" id="ARBA00022448"/>
    </source>
</evidence>
<evidence type="ECO:0000256" key="8">
    <source>
        <dbReference type="ARBA" id="ARBA00038436"/>
    </source>
</evidence>
<protein>
    <recommendedName>
        <fullName evidence="9">TRAP transporter small permease protein</fullName>
    </recommendedName>
</protein>
<dbReference type="RefSeq" id="WP_183310831.1">
    <property type="nucleotide sequence ID" value="NZ_JACIEW010000003.1"/>
</dbReference>
<reference evidence="11 12" key="1">
    <citation type="submission" date="2020-08" db="EMBL/GenBank/DDBJ databases">
        <title>Genomic Encyclopedia of Type Strains, Phase IV (KMG-IV): sequencing the most valuable type-strain genomes for metagenomic binning, comparative biology and taxonomic classification.</title>
        <authorList>
            <person name="Goeker M."/>
        </authorList>
    </citation>
    <scope>NUCLEOTIDE SEQUENCE [LARGE SCALE GENOMIC DNA]</scope>
    <source>
        <strain evidence="11 12">DSM 23447</strain>
    </source>
</reference>
<dbReference type="Pfam" id="PF04290">
    <property type="entry name" value="DctQ"/>
    <property type="match status" value="1"/>
</dbReference>
<feature type="transmembrane region" description="Helical" evidence="9">
    <location>
        <begin position="130"/>
        <end position="148"/>
    </location>
</feature>
<evidence type="ECO:0000256" key="6">
    <source>
        <dbReference type="ARBA" id="ARBA00022989"/>
    </source>
</evidence>
<dbReference type="GO" id="GO:0005886">
    <property type="term" value="C:plasma membrane"/>
    <property type="evidence" value="ECO:0007669"/>
    <property type="project" value="UniProtKB-SubCell"/>
</dbReference>
<comment type="subcellular location">
    <subcellularLocation>
        <location evidence="1 9">Cell inner membrane</location>
        <topology evidence="1 9">Multi-pass membrane protein</topology>
    </subcellularLocation>
</comment>
<dbReference type="PANTHER" id="PTHR35011:SF2">
    <property type="entry name" value="2,3-DIKETO-L-GULONATE TRAP TRANSPORTER SMALL PERMEASE PROTEIN YIAM"/>
    <property type="match status" value="1"/>
</dbReference>
<sequence length="164" mass="18821">MAGLIQLGRWLSKRAENILALMLGAMFFAFIIQIVFRYVLQLPTGWAHEISAILWVWIVLFGAAFVLRDRDDVRLDVVYSAVGNKARRVMTVITALAIVVLLATALPAIIDYILFMKVEKTAYLKIRYDYVYSIFIVFAVVTVIRYIWRAGVAVWGREEQEETK</sequence>
<dbReference type="GO" id="GO:0015740">
    <property type="term" value="P:C4-dicarboxylate transport"/>
    <property type="evidence" value="ECO:0007669"/>
    <property type="project" value="TreeGrafter"/>
</dbReference>
<keyword evidence="7 9" id="KW-0472">Membrane</keyword>
<gene>
    <name evidence="11" type="ORF">GGR20_001756</name>
</gene>
<name>A0A7W6IM34_9HYPH</name>
<feature type="transmembrane region" description="Helical" evidence="9">
    <location>
        <begin position="46"/>
        <end position="67"/>
    </location>
</feature>
<organism evidence="11 12">
    <name type="scientific">Devosia subaequoris</name>
    <dbReference type="NCBI Taxonomy" id="395930"/>
    <lineage>
        <taxon>Bacteria</taxon>
        <taxon>Pseudomonadati</taxon>
        <taxon>Pseudomonadota</taxon>
        <taxon>Alphaproteobacteria</taxon>
        <taxon>Hyphomicrobiales</taxon>
        <taxon>Devosiaceae</taxon>
        <taxon>Devosia</taxon>
    </lineage>
</organism>
<dbReference type="PANTHER" id="PTHR35011">
    <property type="entry name" value="2,3-DIKETO-L-GULONATE TRAP TRANSPORTER SMALL PERMEASE PROTEIN YIAM"/>
    <property type="match status" value="1"/>
</dbReference>
<keyword evidence="12" id="KW-1185">Reference proteome</keyword>
<evidence type="ECO:0000256" key="7">
    <source>
        <dbReference type="ARBA" id="ARBA00023136"/>
    </source>
</evidence>
<comment type="subunit">
    <text evidence="9">The complex comprises the extracytoplasmic solute receptor protein and the two transmembrane proteins.</text>
</comment>
<feature type="transmembrane region" description="Helical" evidence="9">
    <location>
        <begin position="18"/>
        <end position="40"/>
    </location>
</feature>
<dbReference type="EMBL" id="JACIEW010000003">
    <property type="protein sequence ID" value="MBB4052114.1"/>
    <property type="molecule type" value="Genomic_DNA"/>
</dbReference>
<comment type="function">
    <text evidence="9">Part of the tripartite ATP-independent periplasmic (TRAP) transport system.</text>
</comment>
<dbReference type="InterPro" id="IPR007387">
    <property type="entry name" value="TRAP_DctQ"/>
</dbReference>
<keyword evidence="5 9" id="KW-0812">Transmembrane</keyword>
<evidence type="ECO:0000256" key="4">
    <source>
        <dbReference type="ARBA" id="ARBA00022519"/>
    </source>
</evidence>
<dbReference type="GO" id="GO:0022857">
    <property type="term" value="F:transmembrane transporter activity"/>
    <property type="evidence" value="ECO:0007669"/>
    <property type="project" value="UniProtKB-UniRule"/>
</dbReference>
<evidence type="ECO:0000313" key="12">
    <source>
        <dbReference type="Proteomes" id="UP000547011"/>
    </source>
</evidence>